<comment type="caution">
    <text evidence="4">The sequence shown here is derived from an EMBL/GenBank/DDBJ whole genome shotgun (WGS) entry which is preliminary data.</text>
</comment>
<evidence type="ECO:0000256" key="1">
    <source>
        <dbReference type="ARBA" id="ARBA00022829"/>
    </source>
</evidence>
<sequence>MSTARFKLDMFEGPLDLLLHLINKHKLNIYDIEIAVLLEQYLEYMAGLEEEDYEDAADFLEMAARLIYIKTASLLPKDDEGEELKKELQGSLIEYSLCKMAAARLKEQYAGGDIFVREPVKLPVKKVFTGEKDPQELLAAYMGMSEKARHSKPLKAEMFKPILSRKIVSVTSKIIHVLKMLITRGECFLDSMYDGCADKSERVAVFLAVLELTRSGRIFLNDDNTRVYMNSASKKRKIESAFDEAEIAAENGAENAYDSETAFDSETSEHNDIPENKERELSEEENSEKAHFSDISPYGYNSREEDSTPLLYNRMYEPPERTVYKSESRQRSALPVLKIELSPELQKIVEQGRKDMPPDMAEENTEAPVETTVIVNLAKPVSEDTPAAEETTASQEISENTEKPEETAPIVNLAKPVSEDTPAAEETTTPQESIENTEKPEETASIVNLAKPVSEETPAAEETTASQEIAENTEKPEETASIVNLAKPVSEDTPAAEETTTPQEIAENTEKPEETAPIVNLAKPVSEDTPAAEETTAPQKIAENTAITADTSDIPNDETVSAESTHLRENLYGFRYYWGAYGWLNGRLKK</sequence>
<dbReference type="AlphaFoldDB" id="A0A011V254"/>
<keyword evidence="1" id="KW-0159">Chromosome partition</keyword>
<keyword evidence="5" id="KW-1185">Reference proteome</keyword>
<dbReference type="PANTHER" id="PTHR33969">
    <property type="entry name" value="SEGREGATION AND CONDENSATION PROTEIN A"/>
    <property type="match status" value="1"/>
</dbReference>
<reference evidence="4 5" key="1">
    <citation type="submission" date="2013-06" db="EMBL/GenBank/DDBJ databases">
        <title>Rumen cellulosomics: divergent fiber-degrading strategies revealed by comparative genome-wide analysis of six Ruminococcal strains.</title>
        <authorList>
            <person name="Dassa B."/>
            <person name="Borovok I."/>
            <person name="Lamed R."/>
            <person name="Flint H."/>
            <person name="Yeoman C.J."/>
            <person name="White B."/>
            <person name="Bayer E.A."/>
        </authorList>
    </citation>
    <scope>NUCLEOTIDE SEQUENCE [LARGE SCALE GENOMIC DNA]</scope>
    <source>
        <strain evidence="4 5">SY3</strain>
    </source>
</reference>
<dbReference type="GO" id="GO:0007059">
    <property type="term" value="P:chromosome segregation"/>
    <property type="evidence" value="ECO:0007669"/>
    <property type="project" value="UniProtKB-KW"/>
</dbReference>
<feature type="region of interest" description="Disordered" evidence="3">
    <location>
        <begin position="376"/>
        <end position="561"/>
    </location>
</feature>
<dbReference type="Proteomes" id="UP000021369">
    <property type="component" value="Unassembled WGS sequence"/>
</dbReference>
<dbReference type="Gene3D" id="6.10.250.2410">
    <property type="match status" value="1"/>
</dbReference>
<accession>A0A011V254</accession>
<dbReference type="PANTHER" id="PTHR33969:SF2">
    <property type="entry name" value="SEGREGATION AND CONDENSATION PROTEIN A"/>
    <property type="match status" value="1"/>
</dbReference>
<protein>
    <recommendedName>
        <fullName evidence="2">Segregation and condensation protein A</fullName>
    </recommendedName>
</protein>
<evidence type="ECO:0000313" key="5">
    <source>
        <dbReference type="Proteomes" id="UP000021369"/>
    </source>
</evidence>
<feature type="compositionally biased region" description="Basic and acidic residues" evidence="3">
    <location>
        <begin position="267"/>
        <end position="280"/>
    </location>
</feature>
<feature type="compositionally biased region" description="Polar residues" evidence="3">
    <location>
        <begin position="545"/>
        <end position="561"/>
    </location>
</feature>
<evidence type="ECO:0000256" key="3">
    <source>
        <dbReference type="SAM" id="MobiDB-lite"/>
    </source>
</evidence>
<organism evidence="4 5">
    <name type="scientific">Ruminococcus albus SY3</name>
    <dbReference type="NCBI Taxonomy" id="1341156"/>
    <lineage>
        <taxon>Bacteria</taxon>
        <taxon>Bacillati</taxon>
        <taxon>Bacillota</taxon>
        <taxon>Clostridia</taxon>
        <taxon>Eubacteriales</taxon>
        <taxon>Oscillospiraceae</taxon>
        <taxon>Ruminococcus</taxon>
    </lineage>
</organism>
<dbReference type="OrthoDB" id="9811016at2"/>
<evidence type="ECO:0000256" key="2">
    <source>
        <dbReference type="ARBA" id="ARBA00044777"/>
    </source>
</evidence>
<dbReference type="RefSeq" id="WP_080691329.1">
    <property type="nucleotide sequence ID" value="NZ_JEOB01000002.1"/>
</dbReference>
<dbReference type="PATRIC" id="fig|1341156.4.peg.1701"/>
<proteinExistence type="predicted"/>
<gene>
    <name evidence="4" type="ORF">RASY3_06420</name>
</gene>
<feature type="compositionally biased region" description="Low complexity" evidence="3">
    <location>
        <begin position="455"/>
        <end position="465"/>
    </location>
</feature>
<evidence type="ECO:0000313" key="4">
    <source>
        <dbReference type="EMBL" id="EXM39512.1"/>
    </source>
</evidence>
<name>A0A011V254_RUMAL</name>
<dbReference type="EMBL" id="JEOB01000002">
    <property type="protein sequence ID" value="EXM39512.1"/>
    <property type="molecule type" value="Genomic_DNA"/>
</dbReference>
<dbReference type="Pfam" id="PF02616">
    <property type="entry name" value="SMC_ScpA"/>
    <property type="match status" value="1"/>
</dbReference>
<dbReference type="InterPro" id="IPR003768">
    <property type="entry name" value="ScpA"/>
</dbReference>
<feature type="region of interest" description="Disordered" evidence="3">
    <location>
        <begin position="251"/>
        <end position="306"/>
    </location>
</feature>